<name>A0ABR6SIB8_ANAVA</name>
<dbReference type="PANTHER" id="PTHR43308:SF1">
    <property type="entry name" value="OUTER MEMBRANE PROTEIN ALPHA"/>
    <property type="match status" value="1"/>
</dbReference>
<dbReference type="InterPro" id="IPR051465">
    <property type="entry name" value="Cell_Envelope_Struct_Comp"/>
</dbReference>
<evidence type="ECO:0000259" key="3">
    <source>
        <dbReference type="PROSITE" id="PS51272"/>
    </source>
</evidence>
<dbReference type="Proteomes" id="UP000570851">
    <property type="component" value="Unassembled WGS sequence"/>
</dbReference>
<sequence>MQNYWFANFHILGCLSVLSFVILNHATPSLAKTVESLTFEEKQATEDVPTLSPVVPTSITQLIHQIIPQESDATLQGQVTSVNQLDDVQPTDWAFQVLQSLISRYNILTGYPAQTFRGDVSRQAALHLRAMTRDEFALALNITLKQISEQIAQGTGSRISRDDLETLQRLQEEFSGELSTLQERVDGLAARTAKLEASQFSTTTTFSGIVVFGVTGGGFSGDRIVDVTGREIATKDPNLTFLYRATLDFTTSFNGTDALELWLEIGSNGADDNAAGLLEPSFGSVLDYSAKPPVEEFGVSRLNYTFSLSEDLTLSLGPVISLTDYVDLNRYANVSFLDFSTQALVNNYILFPVQGLGAGAAIRWNPNEGAFTARAAYVAASASRSKIESSSPVPGIFPLGYILYPNGRGEGGLFGDPYQGIIELEYAPSRMFALRLQYTSGSILGGNFDVFGANLELTLSDRFAVFGRYGYGSYADTAFGDLKPSYWMAGVAFLDLFIENALAGIAVGQPFIASEIGDSTQTNFEAFYNFPINDNIRVTPVFQVITNPANQSVNGTILTSTLRTVFSF</sequence>
<protein>
    <submittedName>
        <fullName evidence="4">Iron uptake porin</fullName>
    </submittedName>
</protein>
<dbReference type="Pfam" id="PF04966">
    <property type="entry name" value="OprB"/>
    <property type="match status" value="1"/>
</dbReference>
<dbReference type="InterPro" id="IPR038673">
    <property type="entry name" value="OprB_sf"/>
</dbReference>
<dbReference type="PROSITE" id="PS51272">
    <property type="entry name" value="SLH"/>
    <property type="match status" value="1"/>
</dbReference>
<keyword evidence="2" id="KW-0732">Signal</keyword>
<dbReference type="NCBIfam" id="NF033921">
    <property type="entry name" value="por_somb"/>
    <property type="match status" value="1"/>
</dbReference>
<evidence type="ECO:0000313" key="5">
    <source>
        <dbReference type="Proteomes" id="UP000570851"/>
    </source>
</evidence>
<accession>A0ABR6SIB8</accession>
<feature type="signal peptide" evidence="2">
    <location>
        <begin position="1"/>
        <end position="31"/>
    </location>
</feature>
<dbReference type="RefSeq" id="WP_011316877.1">
    <property type="nucleotide sequence ID" value="NZ_JACKZP010000306.1"/>
</dbReference>
<dbReference type="Gene3D" id="2.40.160.180">
    <property type="entry name" value="Carbohydrate-selective porin OprB"/>
    <property type="match status" value="1"/>
</dbReference>
<feature type="domain" description="SLH" evidence="3">
    <location>
        <begin position="81"/>
        <end position="154"/>
    </location>
</feature>
<dbReference type="InterPro" id="IPR001119">
    <property type="entry name" value="SLH_dom"/>
</dbReference>
<proteinExistence type="inferred from homology"/>
<evidence type="ECO:0000256" key="2">
    <source>
        <dbReference type="RuleBase" id="RU363072"/>
    </source>
</evidence>
<dbReference type="PANTHER" id="PTHR43308">
    <property type="entry name" value="OUTER MEMBRANE PROTEIN ALPHA-RELATED"/>
    <property type="match status" value="1"/>
</dbReference>
<evidence type="ECO:0000313" key="4">
    <source>
        <dbReference type="EMBL" id="MBC1305981.1"/>
    </source>
</evidence>
<comment type="caution">
    <text evidence="4">The sequence shown here is derived from an EMBL/GenBank/DDBJ whole genome shotgun (WGS) entry which is preliminary data.</text>
</comment>
<comment type="similarity">
    <text evidence="1 2">Belongs to the OprB family.</text>
</comment>
<keyword evidence="4" id="KW-0614">Plasmid</keyword>
<feature type="chain" id="PRO_5044960394" evidence="2">
    <location>
        <begin position="32"/>
        <end position="568"/>
    </location>
</feature>
<gene>
    <name evidence="4" type="ORF">GNE12_29350</name>
</gene>
<geneLocation type="plasmid" evidence="4">
    <name>pN2B-C</name>
</geneLocation>
<dbReference type="EMBL" id="JACKZP010000306">
    <property type="protein sequence ID" value="MBC1305981.1"/>
    <property type="molecule type" value="Genomic_DNA"/>
</dbReference>
<keyword evidence="5" id="KW-1185">Reference proteome</keyword>
<dbReference type="InterPro" id="IPR047684">
    <property type="entry name" value="Por_som-like"/>
</dbReference>
<organism evidence="4 5">
    <name type="scientific">Trichormus variabilis N2B</name>
    <dbReference type="NCBI Taxonomy" id="2681315"/>
    <lineage>
        <taxon>Bacteria</taxon>
        <taxon>Bacillati</taxon>
        <taxon>Cyanobacteriota</taxon>
        <taxon>Cyanophyceae</taxon>
        <taxon>Nostocales</taxon>
        <taxon>Nostocaceae</taxon>
        <taxon>Trichormus</taxon>
    </lineage>
</organism>
<dbReference type="GeneID" id="58727427"/>
<evidence type="ECO:0000256" key="1">
    <source>
        <dbReference type="ARBA" id="ARBA00008769"/>
    </source>
</evidence>
<dbReference type="InterPro" id="IPR007049">
    <property type="entry name" value="Carb-sel_porin_OprB"/>
</dbReference>
<reference evidence="4 5" key="1">
    <citation type="submission" date="2019-11" db="EMBL/GenBank/DDBJ databases">
        <title>Comparison of genomes from free-living endosymbiotic cyanobacteria isolated from Azolla.</title>
        <authorList>
            <person name="Thiel T."/>
            <person name="Pratte B."/>
        </authorList>
    </citation>
    <scope>NUCLEOTIDE SEQUENCE [LARGE SCALE GENOMIC DNA]</scope>
    <source>
        <strain evidence="4 5">N2B</strain>
        <plasmid evidence="4">pN2B-C</plasmid>
    </source>
</reference>